<accession>A0ABW5N4G3</accession>
<evidence type="ECO:0000313" key="4">
    <source>
        <dbReference type="EMBL" id="MFD2589774.1"/>
    </source>
</evidence>
<dbReference type="GO" id="GO:0051213">
    <property type="term" value="F:dioxygenase activity"/>
    <property type="evidence" value="ECO:0007669"/>
    <property type="project" value="UniProtKB-KW"/>
</dbReference>
<organism evidence="4 5">
    <name type="scientific">Aquimarina hainanensis</name>
    <dbReference type="NCBI Taxonomy" id="1578017"/>
    <lineage>
        <taxon>Bacteria</taxon>
        <taxon>Pseudomonadati</taxon>
        <taxon>Bacteroidota</taxon>
        <taxon>Flavobacteriia</taxon>
        <taxon>Flavobacteriales</taxon>
        <taxon>Flavobacteriaceae</taxon>
        <taxon>Aquimarina</taxon>
    </lineage>
</organism>
<dbReference type="PANTHER" id="PTHR10696:SF53">
    <property type="entry name" value="TYROSINE ISONITRILE DESATURASE"/>
    <property type="match status" value="1"/>
</dbReference>
<dbReference type="RefSeq" id="WP_176029321.1">
    <property type="nucleotide sequence ID" value="NZ_JBHSJV010000001.1"/>
</dbReference>
<dbReference type="EMBL" id="JBHULX010000002">
    <property type="protein sequence ID" value="MFD2589774.1"/>
    <property type="molecule type" value="Genomic_DNA"/>
</dbReference>
<evidence type="ECO:0000256" key="2">
    <source>
        <dbReference type="ARBA" id="ARBA00023002"/>
    </source>
</evidence>
<evidence type="ECO:0000256" key="1">
    <source>
        <dbReference type="ARBA" id="ARBA00001954"/>
    </source>
</evidence>
<keyword evidence="5" id="KW-1185">Reference proteome</keyword>
<dbReference type="InterPro" id="IPR003819">
    <property type="entry name" value="TauD/TfdA-like"/>
</dbReference>
<sequence length="278" mass="32078">MNFNITKLRPFGLLIEPVPGKEDIRNIDINELKKALSDEHLLALRGFHSFDTATDFSNYCETFGEISVWPFGKVLELIEHDNPKDHIFDNSYIPLHWDGMYREQVPETQVFHCVSAPGSNNGGGTTFVNTKQVLEKTKKETLEYWNKITCIYSRKMEFYDSKTIAPILTKHPERDFSVIRYCEPPNTTDASFINHPGFAIEGIPSQEIDDFIQDLNKTLYAPENLYTHQWQTGDIVFSDNHTLLHGREPFLKGAPRHIRRVQLLGKTPLDNPHLIYTK</sequence>
<gene>
    <name evidence="4" type="ORF">ACFSTE_02960</name>
</gene>
<dbReference type="PANTHER" id="PTHR10696">
    <property type="entry name" value="GAMMA-BUTYROBETAINE HYDROXYLASE-RELATED"/>
    <property type="match status" value="1"/>
</dbReference>
<dbReference type="Proteomes" id="UP001597459">
    <property type="component" value="Unassembled WGS sequence"/>
</dbReference>
<feature type="domain" description="TauD/TfdA-like" evidence="3">
    <location>
        <begin position="23"/>
        <end position="261"/>
    </location>
</feature>
<dbReference type="InterPro" id="IPR042098">
    <property type="entry name" value="TauD-like_sf"/>
</dbReference>
<comment type="cofactor">
    <cofactor evidence="1">
        <name>Fe(2+)</name>
        <dbReference type="ChEBI" id="CHEBI:29033"/>
    </cofactor>
</comment>
<dbReference type="Pfam" id="PF02668">
    <property type="entry name" value="TauD"/>
    <property type="match status" value="1"/>
</dbReference>
<evidence type="ECO:0000313" key="5">
    <source>
        <dbReference type="Proteomes" id="UP001597459"/>
    </source>
</evidence>
<dbReference type="Gene3D" id="3.60.130.10">
    <property type="entry name" value="Clavaminate synthase-like"/>
    <property type="match status" value="1"/>
</dbReference>
<protein>
    <submittedName>
        <fullName evidence="4">TauD/TfdA dioxygenase family protein</fullName>
    </submittedName>
</protein>
<dbReference type="InterPro" id="IPR050411">
    <property type="entry name" value="AlphaKG_dependent_hydroxylases"/>
</dbReference>
<proteinExistence type="predicted"/>
<dbReference type="SUPFAM" id="SSF51197">
    <property type="entry name" value="Clavaminate synthase-like"/>
    <property type="match status" value="1"/>
</dbReference>
<name>A0ABW5N4G3_9FLAO</name>
<reference evidence="5" key="1">
    <citation type="journal article" date="2019" name="Int. J. Syst. Evol. Microbiol.">
        <title>The Global Catalogue of Microorganisms (GCM) 10K type strain sequencing project: providing services to taxonomists for standard genome sequencing and annotation.</title>
        <authorList>
            <consortium name="The Broad Institute Genomics Platform"/>
            <consortium name="The Broad Institute Genome Sequencing Center for Infectious Disease"/>
            <person name="Wu L."/>
            <person name="Ma J."/>
        </authorList>
    </citation>
    <scope>NUCLEOTIDE SEQUENCE [LARGE SCALE GENOMIC DNA]</scope>
    <source>
        <strain evidence="5">KCTC 42423</strain>
    </source>
</reference>
<keyword evidence="2" id="KW-0560">Oxidoreductase</keyword>
<keyword evidence="4" id="KW-0223">Dioxygenase</keyword>
<comment type="caution">
    <text evidence="4">The sequence shown here is derived from an EMBL/GenBank/DDBJ whole genome shotgun (WGS) entry which is preliminary data.</text>
</comment>
<evidence type="ECO:0000259" key="3">
    <source>
        <dbReference type="Pfam" id="PF02668"/>
    </source>
</evidence>